<dbReference type="Proteomes" id="UP000178348">
    <property type="component" value="Unassembled WGS sequence"/>
</dbReference>
<keyword evidence="2" id="KW-1133">Transmembrane helix</keyword>
<feature type="transmembrane region" description="Helical" evidence="2">
    <location>
        <begin position="15"/>
        <end position="36"/>
    </location>
</feature>
<dbReference type="AlphaFoldDB" id="A0A1G2CIQ2"/>
<evidence type="ECO:0000256" key="2">
    <source>
        <dbReference type="SAM" id="Phobius"/>
    </source>
</evidence>
<protein>
    <submittedName>
        <fullName evidence="3">Uncharacterized protein</fullName>
    </submittedName>
</protein>
<name>A0A1G2CIQ2_9BACT</name>
<evidence type="ECO:0000313" key="3">
    <source>
        <dbReference type="EMBL" id="OGZ00541.1"/>
    </source>
</evidence>
<keyword evidence="2" id="KW-0472">Membrane</keyword>
<comment type="caution">
    <text evidence="3">The sequence shown here is derived from an EMBL/GenBank/DDBJ whole genome shotgun (WGS) entry which is preliminary data.</text>
</comment>
<feature type="compositionally biased region" description="Polar residues" evidence="1">
    <location>
        <begin position="53"/>
        <end position="69"/>
    </location>
</feature>
<reference evidence="3 4" key="1">
    <citation type="journal article" date="2016" name="Nat. Commun.">
        <title>Thousands of microbial genomes shed light on interconnected biogeochemical processes in an aquifer system.</title>
        <authorList>
            <person name="Anantharaman K."/>
            <person name="Brown C.T."/>
            <person name="Hug L.A."/>
            <person name="Sharon I."/>
            <person name="Castelle C.J."/>
            <person name="Probst A.J."/>
            <person name="Thomas B.C."/>
            <person name="Singh A."/>
            <person name="Wilkins M.J."/>
            <person name="Karaoz U."/>
            <person name="Brodie E.L."/>
            <person name="Williams K.H."/>
            <person name="Hubbard S.S."/>
            <person name="Banfield J.F."/>
        </authorList>
    </citation>
    <scope>NUCLEOTIDE SEQUENCE [LARGE SCALE GENOMIC DNA]</scope>
</reference>
<sequence length="257" mass="28414">MLNQRYNETMNQKGFINIFMAIMVLAVVGVFGYYVVSRKSIKSPPAMLDNGQEVGTSNVNTLPSQPQSNSKEDISSCVSASDYTYTFSIVFSANTSKQVAEQILKDNNVESFRDLSSPVGYSFELPNNAICASVEGIFKIKDTFKIPVLYREPEEGQPRSGPRDGDPSCQNVPSYFVTSNSASPSNNFFLAYYQNGDQFKKALENVGAYSIVPIGGEKNYYATFHNGEICKSVQTLKGNLNVEKIQSLPHTTDLPRN</sequence>
<feature type="region of interest" description="Disordered" evidence="1">
    <location>
        <begin position="47"/>
        <end position="73"/>
    </location>
</feature>
<accession>A0A1G2CIQ2</accession>
<proteinExistence type="predicted"/>
<gene>
    <name evidence="3" type="ORF">A2946_02185</name>
</gene>
<dbReference type="EMBL" id="MHLB01000061">
    <property type="protein sequence ID" value="OGZ00541.1"/>
    <property type="molecule type" value="Genomic_DNA"/>
</dbReference>
<evidence type="ECO:0000313" key="4">
    <source>
        <dbReference type="Proteomes" id="UP000178348"/>
    </source>
</evidence>
<organism evidence="3 4">
    <name type="scientific">Candidatus Liptonbacteria bacterium RIFCSPLOWO2_01_FULL_53_13</name>
    <dbReference type="NCBI Taxonomy" id="1798651"/>
    <lineage>
        <taxon>Bacteria</taxon>
        <taxon>Candidatus Liptoniibacteriota</taxon>
    </lineage>
</organism>
<evidence type="ECO:0000256" key="1">
    <source>
        <dbReference type="SAM" id="MobiDB-lite"/>
    </source>
</evidence>
<keyword evidence="2" id="KW-0812">Transmembrane</keyword>